<keyword evidence="4 6" id="KW-1133">Transmembrane helix</keyword>
<evidence type="ECO:0000256" key="6">
    <source>
        <dbReference type="SAM" id="Phobius"/>
    </source>
</evidence>
<accession>A0A1F4U711</accession>
<feature type="transmembrane region" description="Helical" evidence="6">
    <location>
        <begin position="110"/>
        <end position="130"/>
    </location>
</feature>
<feature type="domain" description="EamA" evidence="7">
    <location>
        <begin position="1"/>
        <end position="126"/>
    </location>
</feature>
<dbReference type="Proteomes" id="UP000179242">
    <property type="component" value="Unassembled WGS sequence"/>
</dbReference>
<feature type="transmembrane region" description="Helical" evidence="6">
    <location>
        <begin position="55"/>
        <end position="73"/>
    </location>
</feature>
<feature type="transmembrane region" description="Helical" evidence="6">
    <location>
        <begin position="220"/>
        <end position="242"/>
    </location>
</feature>
<dbReference type="PANTHER" id="PTHR22911">
    <property type="entry name" value="ACYL-MALONYL CONDENSING ENZYME-RELATED"/>
    <property type="match status" value="1"/>
</dbReference>
<evidence type="ECO:0000256" key="1">
    <source>
        <dbReference type="ARBA" id="ARBA00004141"/>
    </source>
</evidence>
<evidence type="ECO:0000256" key="3">
    <source>
        <dbReference type="ARBA" id="ARBA00022692"/>
    </source>
</evidence>
<keyword evidence="5 6" id="KW-0472">Membrane</keyword>
<feature type="transmembrane region" description="Helical" evidence="6">
    <location>
        <begin position="194"/>
        <end position="213"/>
    </location>
</feature>
<feature type="transmembrane region" description="Helical" evidence="6">
    <location>
        <begin position="136"/>
        <end position="158"/>
    </location>
</feature>
<dbReference type="AlphaFoldDB" id="A0A1F4U711"/>
<sequence>MILSAILFGVMALLIKVLSFSFSAELLAFGRFAIGFLILLVLFLARTVKFTIGNWFMLGARGIIGAFAILFYFKAAQLIPISDAVVLQFTYPIFGSVFSALFLKEKLRRGAVFALLSAFAGIFLVSSPVFSAFNIGYIYGILSALCAGGVVVIIRYLGRDDNTWSITMSLMLFGTIICGAAAVESLVFPDFNSWLLLLAMAGLATIAQLLLAYSYKTCSVAEGATLSMITVPTTVVLAVIFLGDSVSITFFAGTLLILAGIFYLFKTSSLGVCQG</sequence>
<dbReference type="Pfam" id="PF00892">
    <property type="entry name" value="EamA"/>
    <property type="match status" value="2"/>
</dbReference>
<comment type="caution">
    <text evidence="8">The sequence shown here is derived from an EMBL/GenBank/DDBJ whole genome shotgun (WGS) entry which is preliminary data.</text>
</comment>
<feature type="transmembrane region" description="Helical" evidence="6">
    <location>
        <begin position="248"/>
        <end position="265"/>
    </location>
</feature>
<evidence type="ECO:0000313" key="9">
    <source>
        <dbReference type="Proteomes" id="UP000179242"/>
    </source>
</evidence>
<gene>
    <name evidence="8" type="ORF">A2438_00385</name>
</gene>
<dbReference type="SUPFAM" id="SSF103481">
    <property type="entry name" value="Multidrug resistance efflux transporter EmrE"/>
    <property type="match status" value="2"/>
</dbReference>
<dbReference type="PANTHER" id="PTHR22911:SF6">
    <property type="entry name" value="SOLUTE CARRIER FAMILY 35 MEMBER G1"/>
    <property type="match status" value="1"/>
</dbReference>
<dbReference type="EMBL" id="MEUJ01000002">
    <property type="protein sequence ID" value="OGC40745.1"/>
    <property type="molecule type" value="Genomic_DNA"/>
</dbReference>
<comment type="similarity">
    <text evidence="2">Belongs to the EamA transporter family.</text>
</comment>
<reference evidence="8 9" key="1">
    <citation type="journal article" date="2016" name="Nat. Commun.">
        <title>Thousands of microbial genomes shed light on interconnected biogeochemical processes in an aquifer system.</title>
        <authorList>
            <person name="Anantharaman K."/>
            <person name="Brown C.T."/>
            <person name="Hug L.A."/>
            <person name="Sharon I."/>
            <person name="Castelle C.J."/>
            <person name="Probst A.J."/>
            <person name="Thomas B.C."/>
            <person name="Singh A."/>
            <person name="Wilkins M.J."/>
            <person name="Karaoz U."/>
            <person name="Brodie E.L."/>
            <person name="Williams K.H."/>
            <person name="Hubbard S.S."/>
            <person name="Banfield J.F."/>
        </authorList>
    </citation>
    <scope>NUCLEOTIDE SEQUENCE [LARGE SCALE GENOMIC DNA]</scope>
</reference>
<keyword evidence="3 6" id="KW-0812">Transmembrane</keyword>
<comment type="subcellular location">
    <subcellularLocation>
        <location evidence="1">Membrane</location>
        <topology evidence="1">Multi-pass membrane protein</topology>
    </subcellularLocation>
</comment>
<feature type="transmembrane region" description="Helical" evidence="6">
    <location>
        <begin position="29"/>
        <end position="48"/>
    </location>
</feature>
<feature type="domain" description="EamA" evidence="7">
    <location>
        <begin position="135"/>
        <end position="264"/>
    </location>
</feature>
<organism evidence="8 9">
    <name type="scientific">candidate division WOR-1 bacterium RIFOXYC2_FULL_46_14</name>
    <dbReference type="NCBI Taxonomy" id="1802587"/>
    <lineage>
        <taxon>Bacteria</taxon>
        <taxon>Bacillati</taxon>
        <taxon>Saganbacteria</taxon>
    </lineage>
</organism>
<feature type="transmembrane region" description="Helical" evidence="6">
    <location>
        <begin position="170"/>
        <end position="188"/>
    </location>
</feature>
<evidence type="ECO:0000256" key="5">
    <source>
        <dbReference type="ARBA" id="ARBA00023136"/>
    </source>
</evidence>
<dbReference type="GO" id="GO:0016020">
    <property type="term" value="C:membrane"/>
    <property type="evidence" value="ECO:0007669"/>
    <property type="project" value="UniProtKB-SubCell"/>
</dbReference>
<proteinExistence type="inferred from homology"/>
<name>A0A1F4U711_UNCSA</name>
<dbReference type="InterPro" id="IPR037185">
    <property type="entry name" value="EmrE-like"/>
</dbReference>
<evidence type="ECO:0000256" key="4">
    <source>
        <dbReference type="ARBA" id="ARBA00022989"/>
    </source>
</evidence>
<dbReference type="InterPro" id="IPR000620">
    <property type="entry name" value="EamA_dom"/>
</dbReference>
<evidence type="ECO:0000256" key="2">
    <source>
        <dbReference type="ARBA" id="ARBA00007362"/>
    </source>
</evidence>
<evidence type="ECO:0000313" key="8">
    <source>
        <dbReference type="EMBL" id="OGC40745.1"/>
    </source>
</evidence>
<protein>
    <recommendedName>
        <fullName evidence="7">EamA domain-containing protein</fullName>
    </recommendedName>
</protein>
<feature type="transmembrane region" description="Helical" evidence="6">
    <location>
        <begin position="85"/>
        <end position="103"/>
    </location>
</feature>
<evidence type="ECO:0000259" key="7">
    <source>
        <dbReference type="Pfam" id="PF00892"/>
    </source>
</evidence>